<comment type="caution">
    <text evidence="1">The sequence shown here is derived from an EMBL/GenBank/DDBJ whole genome shotgun (WGS) entry which is preliminary data.</text>
</comment>
<protein>
    <submittedName>
        <fullName evidence="1">Uncharacterized protein</fullName>
    </submittedName>
</protein>
<evidence type="ECO:0000313" key="2">
    <source>
        <dbReference type="Proteomes" id="UP000299102"/>
    </source>
</evidence>
<proteinExistence type="predicted"/>
<dbReference type="Proteomes" id="UP000299102">
    <property type="component" value="Unassembled WGS sequence"/>
</dbReference>
<reference evidence="1 2" key="1">
    <citation type="journal article" date="2019" name="Commun. Biol.">
        <title>The bagworm genome reveals a unique fibroin gene that provides high tensile strength.</title>
        <authorList>
            <person name="Kono N."/>
            <person name="Nakamura H."/>
            <person name="Ohtoshi R."/>
            <person name="Tomita M."/>
            <person name="Numata K."/>
            <person name="Arakawa K."/>
        </authorList>
    </citation>
    <scope>NUCLEOTIDE SEQUENCE [LARGE SCALE GENOMIC DNA]</scope>
</reference>
<evidence type="ECO:0000313" key="1">
    <source>
        <dbReference type="EMBL" id="GBP76314.1"/>
    </source>
</evidence>
<organism evidence="1 2">
    <name type="scientific">Eumeta variegata</name>
    <name type="common">Bagworm moth</name>
    <name type="synonym">Eumeta japonica</name>
    <dbReference type="NCBI Taxonomy" id="151549"/>
    <lineage>
        <taxon>Eukaryota</taxon>
        <taxon>Metazoa</taxon>
        <taxon>Ecdysozoa</taxon>
        <taxon>Arthropoda</taxon>
        <taxon>Hexapoda</taxon>
        <taxon>Insecta</taxon>
        <taxon>Pterygota</taxon>
        <taxon>Neoptera</taxon>
        <taxon>Endopterygota</taxon>
        <taxon>Lepidoptera</taxon>
        <taxon>Glossata</taxon>
        <taxon>Ditrysia</taxon>
        <taxon>Tineoidea</taxon>
        <taxon>Psychidae</taxon>
        <taxon>Oiketicinae</taxon>
        <taxon>Eumeta</taxon>
    </lineage>
</organism>
<dbReference type="AlphaFoldDB" id="A0A4C1YN51"/>
<dbReference type="EMBL" id="BGZK01001286">
    <property type="protein sequence ID" value="GBP76314.1"/>
    <property type="molecule type" value="Genomic_DNA"/>
</dbReference>
<sequence length="97" mass="10221">MNDKEADQICLVGIHGLCPRLSTFLWKLEKFNSTAIAAKGGGQKDKMLSNDNVMTIGESVKISVPQTAHRPVGLRLVAASTTAAGTASDPHSLAPHP</sequence>
<keyword evidence="2" id="KW-1185">Reference proteome</keyword>
<gene>
    <name evidence="1" type="ORF">EVAR_59258_1</name>
</gene>
<name>A0A4C1YN51_EUMVA</name>
<accession>A0A4C1YN51</accession>